<gene>
    <name evidence="3" type="ORF">ACE1CI_22425</name>
</gene>
<name>A0ABV4XVI4_9CYAN</name>
<accession>A0ABV4XVI4</accession>
<evidence type="ECO:0000259" key="2">
    <source>
        <dbReference type="Pfam" id="PF12770"/>
    </source>
</evidence>
<dbReference type="RefSeq" id="WP_413265311.1">
    <property type="nucleotide sequence ID" value="NZ_JBHFNR010000165.1"/>
</dbReference>
<keyword evidence="4" id="KW-1185">Reference proteome</keyword>
<dbReference type="InterPro" id="IPR024983">
    <property type="entry name" value="CHAT_dom"/>
</dbReference>
<dbReference type="EMBL" id="JBHFNR010000165">
    <property type="protein sequence ID" value="MFB2895672.1"/>
    <property type="molecule type" value="Genomic_DNA"/>
</dbReference>
<dbReference type="InterPro" id="IPR027417">
    <property type="entry name" value="P-loop_NTPase"/>
</dbReference>
<dbReference type="SUPFAM" id="SSF52540">
    <property type="entry name" value="P-loop containing nucleoside triphosphate hydrolases"/>
    <property type="match status" value="1"/>
</dbReference>
<feature type="region of interest" description="Disordered" evidence="1">
    <location>
        <begin position="208"/>
        <end position="241"/>
    </location>
</feature>
<comment type="caution">
    <text evidence="3">The sequence shown here is derived from an EMBL/GenBank/DDBJ whole genome shotgun (WGS) entry which is preliminary data.</text>
</comment>
<dbReference type="Pfam" id="PF12770">
    <property type="entry name" value="CHAT"/>
    <property type="match status" value="1"/>
</dbReference>
<reference evidence="3 4" key="1">
    <citation type="submission" date="2024-09" db="EMBL/GenBank/DDBJ databases">
        <title>Floridaenema gen nov. (Aerosakkonemataceae, Aerosakkonematales ord. nov., Cyanobacteria) from benthic tropical and subtropical fresh waters, with the description of four new species.</title>
        <authorList>
            <person name="Moretto J.A."/>
            <person name="Berthold D.E."/>
            <person name="Lefler F.W."/>
            <person name="Huang I.-S."/>
            <person name="Laughinghouse H. IV."/>
        </authorList>
    </citation>
    <scope>NUCLEOTIDE SEQUENCE [LARGE SCALE GENOMIC DNA]</scope>
    <source>
        <strain evidence="3 4">BLCC-F50</strain>
    </source>
</reference>
<proteinExistence type="predicted"/>
<evidence type="ECO:0000313" key="4">
    <source>
        <dbReference type="Proteomes" id="UP001576784"/>
    </source>
</evidence>
<evidence type="ECO:0000313" key="3">
    <source>
        <dbReference type="EMBL" id="MFB2895672.1"/>
    </source>
</evidence>
<protein>
    <submittedName>
        <fullName evidence="3">AAA-like domain-containing protein</fullName>
    </submittedName>
</protein>
<sequence length="575" mass="64961">MSTTTSSRKKKTILFLAANPQNTNPLSLDQEVKEIDEGLQRAKKRHNFQLEKEFAVTPTDMRRAILGFNPEIVHFSGHGAGEDGLALEDSNQKVKFVSAKALASLFELFKDQVECVVLNACYSEVQAKAIAHYIPYVIGMKQAVGDNAAREFAVGFYDALGAGRTVEFAYKMGCVSISMAGIPEELTPVLLKSSDFADVDLLDQLDNEDPDLENKDFQESPPVENRRSHSTQANSRVLDNPEGSVSLESQLYIERPPIELDCYETIDKPGALIRIKAPRQMGKTSLLNRILAHAKQQGHKTAYLNFQSADAEFLSSIDNFLKWFSASVANELMLDDRLEENWKGVLGSKNKCSNYFQRYLLTSVTEPLTLGLDEVDQIFHDEKTAQEFFGLLRAWHERSKNEPTWQKLRLIIVHSKEVYIPLNINQSPFNVGLPIELPDLNQTQVTELVERHKLNWSNQEIEQLIGMVDGHPYLLRKALYNFARGQLTLEKFLESAPTEAGIYGDHLRRHLANIKADPKLEAAMKQVISASVPVRLEQMEAFKLRSMGLVELRGNDVVPLCNLYRLYFKDMLGVR</sequence>
<evidence type="ECO:0000256" key="1">
    <source>
        <dbReference type="SAM" id="MobiDB-lite"/>
    </source>
</evidence>
<dbReference type="Pfam" id="PF14516">
    <property type="entry name" value="AAA_35"/>
    <property type="match status" value="1"/>
</dbReference>
<organism evidence="3 4">
    <name type="scientific">Floridaenema flaviceps BLCC-F50</name>
    <dbReference type="NCBI Taxonomy" id="3153642"/>
    <lineage>
        <taxon>Bacteria</taxon>
        <taxon>Bacillati</taxon>
        <taxon>Cyanobacteriota</taxon>
        <taxon>Cyanophyceae</taxon>
        <taxon>Oscillatoriophycideae</taxon>
        <taxon>Aerosakkonematales</taxon>
        <taxon>Aerosakkonemataceae</taxon>
        <taxon>Floridanema</taxon>
        <taxon>Floridanema flaviceps</taxon>
    </lineage>
</organism>
<feature type="domain" description="CHAT" evidence="2">
    <location>
        <begin position="15"/>
        <end position="166"/>
    </location>
</feature>
<dbReference type="Proteomes" id="UP001576784">
    <property type="component" value="Unassembled WGS sequence"/>
</dbReference>
<dbReference type="Gene3D" id="3.40.50.300">
    <property type="entry name" value="P-loop containing nucleotide triphosphate hydrolases"/>
    <property type="match status" value="1"/>
</dbReference>